<dbReference type="InParanoid" id="A0A0C3FPB0"/>
<dbReference type="Proteomes" id="UP000054166">
    <property type="component" value="Unassembled WGS sequence"/>
</dbReference>
<dbReference type="AlphaFoldDB" id="A0A0C3FPB0"/>
<dbReference type="EMBL" id="KN832984">
    <property type="protein sequence ID" value="KIM85825.1"/>
    <property type="molecule type" value="Genomic_DNA"/>
</dbReference>
<feature type="region of interest" description="Disordered" evidence="1">
    <location>
        <begin position="1"/>
        <end position="21"/>
    </location>
</feature>
<accession>A0A0C3FPB0</accession>
<reference evidence="2 3" key="1">
    <citation type="submission" date="2014-04" db="EMBL/GenBank/DDBJ databases">
        <authorList>
            <consortium name="DOE Joint Genome Institute"/>
            <person name="Kuo A."/>
            <person name="Tarkka M."/>
            <person name="Buscot F."/>
            <person name="Kohler A."/>
            <person name="Nagy L.G."/>
            <person name="Floudas D."/>
            <person name="Copeland A."/>
            <person name="Barry K.W."/>
            <person name="Cichocki N."/>
            <person name="Veneault-Fourrey C."/>
            <person name="LaButti K."/>
            <person name="Lindquist E.A."/>
            <person name="Lipzen A."/>
            <person name="Lundell T."/>
            <person name="Morin E."/>
            <person name="Murat C."/>
            <person name="Sun H."/>
            <person name="Tunlid A."/>
            <person name="Henrissat B."/>
            <person name="Grigoriev I.V."/>
            <person name="Hibbett D.S."/>
            <person name="Martin F."/>
            <person name="Nordberg H.P."/>
            <person name="Cantor M.N."/>
            <person name="Hua S.X."/>
        </authorList>
    </citation>
    <scope>NUCLEOTIDE SEQUENCE [LARGE SCALE GENOMIC DNA]</scope>
    <source>
        <strain evidence="2 3">F 1598</strain>
    </source>
</reference>
<gene>
    <name evidence="2" type="ORF">PILCRDRAFT_817039</name>
</gene>
<evidence type="ECO:0000256" key="1">
    <source>
        <dbReference type="SAM" id="MobiDB-lite"/>
    </source>
</evidence>
<evidence type="ECO:0000313" key="2">
    <source>
        <dbReference type="EMBL" id="KIM85825.1"/>
    </source>
</evidence>
<evidence type="ECO:0000313" key="3">
    <source>
        <dbReference type="Proteomes" id="UP000054166"/>
    </source>
</evidence>
<proteinExistence type="predicted"/>
<keyword evidence="3" id="KW-1185">Reference proteome</keyword>
<organism evidence="2 3">
    <name type="scientific">Piloderma croceum (strain F 1598)</name>
    <dbReference type="NCBI Taxonomy" id="765440"/>
    <lineage>
        <taxon>Eukaryota</taxon>
        <taxon>Fungi</taxon>
        <taxon>Dikarya</taxon>
        <taxon>Basidiomycota</taxon>
        <taxon>Agaricomycotina</taxon>
        <taxon>Agaricomycetes</taxon>
        <taxon>Agaricomycetidae</taxon>
        <taxon>Atheliales</taxon>
        <taxon>Atheliaceae</taxon>
        <taxon>Piloderma</taxon>
    </lineage>
</organism>
<sequence length="76" mass="8896">MVDNDDKITSDGQHNWPRLQPHVHQRVSERILKFPQELCISLERGEDRHTNSPHDQPISVIDSLQALREISNFRVD</sequence>
<protein>
    <submittedName>
        <fullName evidence="2">Uncharacterized protein</fullName>
    </submittedName>
</protein>
<dbReference type="HOGENOM" id="CLU_2655350_0_0_1"/>
<name>A0A0C3FPB0_PILCF</name>
<reference evidence="3" key="2">
    <citation type="submission" date="2015-01" db="EMBL/GenBank/DDBJ databases">
        <title>Evolutionary Origins and Diversification of the Mycorrhizal Mutualists.</title>
        <authorList>
            <consortium name="DOE Joint Genome Institute"/>
            <consortium name="Mycorrhizal Genomics Consortium"/>
            <person name="Kohler A."/>
            <person name="Kuo A."/>
            <person name="Nagy L.G."/>
            <person name="Floudas D."/>
            <person name="Copeland A."/>
            <person name="Barry K.W."/>
            <person name="Cichocki N."/>
            <person name="Veneault-Fourrey C."/>
            <person name="LaButti K."/>
            <person name="Lindquist E.A."/>
            <person name="Lipzen A."/>
            <person name="Lundell T."/>
            <person name="Morin E."/>
            <person name="Murat C."/>
            <person name="Riley R."/>
            <person name="Ohm R."/>
            <person name="Sun H."/>
            <person name="Tunlid A."/>
            <person name="Henrissat B."/>
            <person name="Grigoriev I.V."/>
            <person name="Hibbett D.S."/>
            <person name="Martin F."/>
        </authorList>
    </citation>
    <scope>NUCLEOTIDE SEQUENCE [LARGE SCALE GENOMIC DNA]</scope>
    <source>
        <strain evidence="3">F 1598</strain>
    </source>
</reference>